<dbReference type="Pfam" id="PF00293">
    <property type="entry name" value="NUDIX"/>
    <property type="match status" value="1"/>
</dbReference>
<name>A0A3B0Y4P7_9ZZZZ</name>
<feature type="domain" description="Nudix hydrolase" evidence="1">
    <location>
        <begin position="31"/>
        <end position="154"/>
    </location>
</feature>
<accession>A0A3B0Y4P7</accession>
<dbReference type="GO" id="GO:0047884">
    <property type="term" value="F:FAD diphosphatase activity"/>
    <property type="evidence" value="ECO:0007669"/>
    <property type="project" value="UniProtKB-EC"/>
</dbReference>
<dbReference type="PROSITE" id="PS51462">
    <property type="entry name" value="NUDIX"/>
    <property type="match status" value="1"/>
</dbReference>
<dbReference type="EMBL" id="UOFL01000031">
    <property type="protein sequence ID" value="VAW71820.1"/>
    <property type="molecule type" value="Genomic_DNA"/>
</dbReference>
<dbReference type="InterPro" id="IPR000086">
    <property type="entry name" value="NUDIX_hydrolase_dom"/>
</dbReference>
<dbReference type="AlphaFoldDB" id="A0A3B0Y4P7"/>
<protein>
    <submittedName>
        <fullName evidence="2">FAD pyrophosphatase</fullName>
        <ecNumber evidence="2">3.6.1.18</ecNumber>
    </submittedName>
</protein>
<reference evidence="2" key="1">
    <citation type="submission" date="2018-06" db="EMBL/GenBank/DDBJ databases">
        <authorList>
            <person name="Zhirakovskaya E."/>
        </authorList>
    </citation>
    <scope>NUCLEOTIDE SEQUENCE</scope>
</reference>
<sequence length="188" mass="21442">ECGEKVDIGIPEGDNRPRHICANCNTIHYLNPKMVVGCLVEHDDKVLLCKRAIEPRYGLWTLPAGFMENNETAMQAATRETMEEAEADVEITQLFTMFSLPHIDQVYMLYRANFKKVAYQAGSESLEVGLFTESEIPWDEIAFPVITESLQRFFADKKAGRFQIHNGAMLKQIKNQQTSFEVIVLDDH</sequence>
<evidence type="ECO:0000313" key="2">
    <source>
        <dbReference type="EMBL" id="VAW71820.1"/>
    </source>
</evidence>
<dbReference type="Gene3D" id="2.20.70.10">
    <property type="match status" value="1"/>
</dbReference>
<dbReference type="Gene3D" id="3.90.79.10">
    <property type="entry name" value="Nucleoside Triphosphate Pyrophosphohydrolase"/>
    <property type="match status" value="1"/>
</dbReference>
<dbReference type="EC" id="3.6.1.18" evidence="2"/>
<dbReference type="Pfam" id="PF14803">
    <property type="entry name" value="Zn_ribbon_Nudix"/>
    <property type="match status" value="1"/>
</dbReference>
<proteinExistence type="predicted"/>
<organism evidence="2">
    <name type="scientific">hydrothermal vent metagenome</name>
    <dbReference type="NCBI Taxonomy" id="652676"/>
    <lineage>
        <taxon>unclassified sequences</taxon>
        <taxon>metagenomes</taxon>
        <taxon>ecological metagenomes</taxon>
    </lineage>
</organism>
<gene>
    <name evidence="2" type="ORF">MNBD_GAMMA12-1491</name>
</gene>
<dbReference type="InterPro" id="IPR029401">
    <property type="entry name" value="Nudix_N"/>
</dbReference>
<feature type="non-terminal residue" evidence="2">
    <location>
        <position position="1"/>
    </location>
</feature>
<dbReference type="CDD" id="cd04511">
    <property type="entry name" value="NUDIX_Hydrolase"/>
    <property type="match status" value="1"/>
</dbReference>
<dbReference type="PANTHER" id="PTHR43222">
    <property type="entry name" value="NUDIX HYDROLASE 23"/>
    <property type="match status" value="1"/>
</dbReference>
<dbReference type="InterPro" id="IPR015797">
    <property type="entry name" value="NUDIX_hydrolase-like_dom_sf"/>
</dbReference>
<dbReference type="SUPFAM" id="SSF55811">
    <property type="entry name" value="Nudix"/>
    <property type="match status" value="1"/>
</dbReference>
<evidence type="ECO:0000259" key="1">
    <source>
        <dbReference type="PROSITE" id="PS51462"/>
    </source>
</evidence>
<keyword evidence="2" id="KW-0378">Hydrolase</keyword>
<dbReference type="PANTHER" id="PTHR43222:SF2">
    <property type="entry name" value="NUDIX HYDROLASE 23, CHLOROPLASTIC"/>
    <property type="match status" value="1"/>
</dbReference>